<protein>
    <submittedName>
        <fullName evidence="1">Uncharacterized protein</fullName>
    </submittedName>
</protein>
<sequence>MTYEELVTPPAAPVFTNVFVNPSSYRAFMRTGMWPNETVFILEFRKSHTDTAPNKGGAISG</sequence>
<dbReference type="EMBL" id="CAJNAP010000014">
    <property type="protein sequence ID" value="CAE6506251.1"/>
    <property type="molecule type" value="Genomic_DNA"/>
</dbReference>
<name>A0A8H9D940_9PROT</name>
<accession>A0A8H9D940</accession>
<dbReference type="InterPro" id="IPR038142">
    <property type="entry name" value="Cytochrome_P460_sp"/>
</dbReference>
<gene>
    <name evidence="1" type="ORF">NMYAN_210043</name>
</gene>
<reference evidence="1" key="1">
    <citation type="submission" date="2021-02" db="EMBL/GenBank/DDBJ databases">
        <authorList>
            <person name="Han P."/>
        </authorList>
    </citation>
    <scope>NUCLEOTIDE SEQUENCE</scope>
    <source>
        <strain evidence="1">Nitrosomonas nitrosa 18-3D</strain>
    </source>
</reference>
<comment type="caution">
    <text evidence="1">The sequence shown here is derived from an EMBL/GenBank/DDBJ whole genome shotgun (WGS) entry which is preliminary data.</text>
</comment>
<dbReference type="Proteomes" id="UP000601736">
    <property type="component" value="Unassembled WGS sequence"/>
</dbReference>
<organism evidence="1 2">
    <name type="scientific">Nitrosomonas nitrosa</name>
    <dbReference type="NCBI Taxonomy" id="52442"/>
    <lineage>
        <taxon>Bacteria</taxon>
        <taxon>Pseudomonadati</taxon>
        <taxon>Pseudomonadota</taxon>
        <taxon>Betaproteobacteria</taxon>
        <taxon>Nitrosomonadales</taxon>
        <taxon>Nitrosomonadaceae</taxon>
        <taxon>Nitrosomonas</taxon>
    </lineage>
</organism>
<proteinExistence type="predicted"/>
<dbReference type="Gene3D" id="3.50.70.20">
    <property type="entry name" value="Cytochrome P460"/>
    <property type="match status" value="1"/>
</dbReference>
<evidence type="ECO:0000313" key="1">
    <source>
        <dbReference type="EMBL" id="CAE6506251.1"/>
    </source>
</evidence>
<evidence type="ECO:0000313" key="2">
    <source>
        <dbReference type="Proteomes" id="UP000601736"/>
    </source>
</evidence>
<dbReference type="AlphaFoldDB" id="A0A8H9D940"/>